<dbReference type="InterPro" id="IPR015942">
    <property type="entry name" value="Asp/Glu/hydantoin_racemase"/>
</dbReference>
<sequence length="260" mass="27759">MTASVARSLIHISDDIELTFYTAPLRAPPSINTMEDADLSTTAVLNGLGLISSKPFQRSPLPDPIEHYAAIIVGCYSPHPLVPALRTALRSHPTYPSVPVIAGIFESSLYAALQLGSTFGIVTTGTQWEDIMMKGIPEPGGVVGSRCVGVRGTGIGVLELESGGDGAKEMNCTDYADNVDRMYRILLGKALELIACGAEVILLGCAGMSLWRERIQTGVWDALQVQSRKLGQERAVYVPVVDGVKAAIEQAAAMCRMNKV</sequence>
<dbReference type="EMBL" id="JADGJD010000089">
    <property type="protein sequence ID" value="KAJ3055232.1"/>
    <property type="molecule type" value="Genomic_DNA"/>
</dbReference>
<dbReference type="GO" id="GO:0047661">
    <property type="term" value="F:amino-acid racemase activity"/>
    <property type="evidence" value="ECO:0007669"/>
    <property type="project" value="InterPro"/>
</dbReference>
<protein>
    <recommendedName>
        <fullName evidence="4">Hydantoin racemase</fullName>
    </recommendedName>
</protein>
<name>A0AAD5SK22_9FUNG</name>
<dbReference type="InterPro" id="IPR052186">
    <property type="entry name" value="Hydantoin_racemase-like"/>
</dbReference>
<comment type="similarity">
    <text evidence="1">Belongs to the HyuE racemase family.</text>
</comment>
<evidence type="ECO:0000256" key="1">
    <source>
        <dbReference type="ARBA" id="ARBA00038414"/>
    </source>
</evidence>
<proteinExistence type="inferred from homology"/>
<organism evidence="2 3">
    <name type="scientific">Rhizophlyctis rosea</name>
    <dbReference type="NCBI Taxonomy" id="64517"/>
    <lineage>
        <taxon>Eukaryota</taxon>
        <taxon>Fungi</taxon>
        <taxon>Fungi incertae sedis</taxon>
        <taxon>Chytridiomycota</taxon>
        <taxon>Chytridiomycota incertae sedis</taxon>
        <taxon>Chytridiomycetes</taxon>
        <taxon>Rhizophlyctidales</taxon>
        <taxon>Rhizophlyctidaceae</taxon>
        <taxon>Rhizophlyctis</taxon>
    </lineage>
</organism>
<gene>
    <name evidence="2" type="ORF">HK097_011115</name>
</gene>
<evidence type="ECO:0000313" key="2">
    <source>
        <dbReference type="EMBL" id="KAJ3055232.1"/>
    </source>
</evidence>
<dbReference type="PANTHER" id="PTHR28047:SF5">
    <property type="entry name" value="PROTEIN DCG1"/>
    <property type="match status" value="1"/>
</dbReference>
<dbReference type="InterPro" id="IPR053714">
    <property type="entry name" value="Iso_Racemase_Enz_sf"/>
</dbReference>
<accession>A0AAD5SK22</accession>
<dbReference type="Proteomes" id="UP001212841">
    <property type="component" value="Unassembled WGS sequence"/>
</dbReference>
<dbReference type="PANTHER" id="PTHR28047">
    <property type="entry name" value="PROTEIN DCG1"/>
    <property type="match status" value="1"/>
</dbReference>
<dbReference type="AlphaFoldDB" id="A0AAD5SK22"/>
<evidence type="ECO:0000313" key="3">
    <source>
        <dbReference type="Proteomes" id="UP001212841"/>
    </source>
</evidence>
<dbReference type="Gene3D" id="3.40.50.12500">
    <property type="match status" value="1"/>
</dbReference>
<keyword evidence="3" id="KW-1185">Reference proteome</keyword>
<evidence type="ECO:0008006" key="4">
    <source>
        <dbReference type="Google" id="ProtNLM"/>
    </source>
</evidence>
<comment type="caution">
    <text evidence="2">The sequence shown here is derived from an EMBL/GenBank/DDBJ whole genome shotgun (WGS) entry which is preliminary data.</text>
</comment>
<dbReference type="Pfam" id="PF01177">
    <property type="entry name" value="Asp_Glu_race"/>
    <property type="match status" value="1"/>
</dbReference>
<reference evidence="2" key="1">
    <citation type="submission" date="2020-05" db="EMBL/GenBank/DDBJ databases">
        <title>Phylogenomic resolution of chytrid fungi.</title>
        <authorList>
            <person name="Stajich J.E."/>
            <person name="Amses K."/>
            <person name="Simmons R."/>
            <person name="Seto K."/>
            <person name="Myers J."/>
            <person name="Bonds A."/>
            <person name="Quandt C.A."/>
            <person name="Barry K."/>
            <person name="Liu P."/>
            <person name="Grigoriev I."/>
            <person name="Longcore J.E."/>
            <person name="James T.Y."/>
        </authorList>
    </citation>
    <scope>NUCLEOTIDE SEQUENCE</scope>
    <source>
        <strain evidence="2">JEL0318</strain>
    </source>
</reference>